<dbReference type="PANTHER" id="PTHR30146">
    <property type="entry name" value="LACI-RELATED TRANSCRIPTIONAL REPRESSOR"/>
    <property type="match status" value="1"/>
</dbReference>
<evidence type="ECO:0000256" key="3">
    <source>
        <dbReference type="ARBA" id="ARBA00023163"/>
    </source>
</evidence>
<evidence type="ECO:0000313" key="5">
    <source>
        <dbReference type="EMBL" id="QOV20713.1"/>
    </source>
</evidence>
<proteinExistence type="predicted"/>
<dbReference type="AlphaFoldDB" id="A0A7M2RK62"/>
<dbReference type="GO" id="GO:0000976">
    <property type="term" value="F:transcription cis-regulatory region binding"/>
    <property type="evidence" value="ECO:0007669"/>
    <property type="project" value="TreeGrafter"/>
</dbReference>
<accession>A0A7M2RK62</accession>
<dbReference type="SUPFAM" id="SSF53822">
    <property type="entry name" value="Periplasmic binding protein-like I"/>
    <property type="match status" value="1"/>
</dbReference>
<keyword evidence="6" id="KW-1185">Reference proteome</keyword>
<dbReference type="Gene3D" id="3.40.50.2300">
    <property type="match status" value="2"/>
</dbReference>
<organism evidence="5 6">
    <name type="scientific">Blautia liquoris</name>
    <dbReference type="NCBI Taxonomy" id="2779518"/>
    <lineage>
        <taxon>Bacteria</taxon>
        <taxon>Bacillati</taxon>
        <taxon>Bacillota</taxon>
        <taxon>Clostridia</taxon>
        <taxon>Lachnospirales</taxon>
        <taxon>Lachnospiraceae</taxon>
        <taxon>Blautia</taxon>
    </lineage>
</organism>
<dbReference type="GO" id="GO:0003700">
    <property type="term" value="F:DNA-binding transcription factor activity"/>
    <property type="evidence" value="ECO:0007669"/>
    <property type="project" value="TreeGrafter"/>
</dbReference>
<name>A0A7M2RK62_9FIRM</name>
<gene>
    <name evidence="5" type="ORF">INP51_07270</name>
</gene>
<dbReference type="Pfam" id="PF00356">
    <property type="entry name" value="LacI"/>
    <property type="match status" value="1"/>
</dbReference>
<dbReference type="Gene3D" id="1.10.260.40">
    <property type="entry name" value="lambda repressor-like DNA-binding domains"/>
    <property type="match status" value="1"/>
</dbReference>
<dbReference type="Pfam" id="PF13377">
    <property type="entry name" value="Peripla_BP_3"/>
    <property type="match status" value="1"/>
</dbReference>
<protein>
    <submittedName>
        <fullName evidence="5">LacI family DNA-binding transcriptional regulator</fullName>
    </submittedName>
</protein>
<keyword evidence="3" id="KW-0804">Transcription</keyword>
<keyword evidence="2 5" id="KW-0238">DNA-binding</keyword>
<reference evidence="5 6" key="1">
    <citation type="submission" date="2020-10" db="EMBL/GenBank/DDBJ databases">
        <title>Blautia liquoris sp.nov., isolated from the mud in a fermentation cellar used for the production of Chinese strong-flavoured liquor.</title>
        <authorList>
            <person name="Lu L."/>
        </authorList>
    </citation>
    <scope>NUCLEOTIDE SEQUENCE [LARGE SCALE GENOMIC DNA]</scope>
    <source>
        <strain evidence="5 6">LZLJ-3</strain>
    </source>
</reference>
<dbReference type="InterPro" id="IPR028082">
    <property type="entry name" value="Peripla_BP_I"/>
</dbReference>
<evidence type="ECO:0000259" key="4">
    <source>
        <dbReference type="SMART" id="SM00354"/>
    </source>
</evidence>
<dbReference type="RefSeq" id="WP_193737027.1">
    <property type="nucleotide sequence ID" value="NZ_CP063304.1"/>
</dbReference>
<evidence type="ECO:0000256" key="1">
    <source>
        <dbReference type="ARBA" id="ARBA00023015"/>
    </source>
</evidence>
<evidence type="ECO:0000313" key="6">
    <source>
        <dbReference type="Proteomes" id="UP000593601"/>
    </source>
</evidence>
<keyword evidence="1" id="KW-0805">Transcription regulation</keyword>
<dbReference type="InterPro" id="IPR000843">
    <property type="entry name" value="HTH_LacI"/>
</dbReference>
<evidence type="ECO:0000256" key="2">
    <source>
        <dbReference type="ARBA" id="ARBA00023125"/>
    </source>
</evidence>
<dbReference type="KEGG" id="bliq:INP51_07270"/>
<feature type="domain" description="HTH lacI-type" evidence="4">
    <location>
        <begin position="3"/>
        <end position="79"/>
    </location>
</feature>
<dbReference type="InterPro" id="IPR046335">
    <property type="entry name" value="LacI/GalR-like_sensor"/>
</dbReference>
<dbReference type="InterPro" id="IPR010982">
    <property type="entry name" value="Lambda_DNA-bd_dom_sf"/>
</dbReference>
<dbReference type="SUPFAM" id="SSF47413">
    <property type="entry name" value="lambda repressor-like DNA-binding domains"/>
    <property type="match status" value="1"/>
</dbReference>
<dbReference type="SMART" id="SM00354">
    <property type="entry name" value="HTH_LACI"/>
    <property type="match status" value="1"/>
</dbReference>
<dbReference type="PANTHER" id="PTHR30146:SF109">
    <property type="entry name" value="HTH-TYPE TRANSCRIPTIONAL REGULATOR GALS"/>
    <property type="match status" value="1"/>
</dbReference>
<dbReference type="CDD" id="cd01392">
    <property type="entry name" value="HTH_LacI"/>
    <property type="match status" value="1"/>
</dbReference>
<dbReference type="EMBL" id="CP063304">
    <property type="protein sequence ID" value="QOV20713.1"/>
    <property type="molecule type" value="Genomic_DNA"/>
</dbReference>
<dbReference type="Proteomes" id="UP000593601">
    <property type="component" value="Chromosome"/>
</dbReference>
<sequence length="343" mass="38827">MKKVKLQDIADSLGVSRTTVWKVFSDKEGVSDELKDKIISRALEMDYSLPEGIDRPDKSKKESSDAPLNIALAVSRPESSIFWMRIIHQIAKEFSKQNINLVYTYLPSKINENYILPASLSNGNTQGMIIMNVYNVKLLKLLSTCDIPKVFFDTAVSVPTSELNGDVILMENYNSVFKLTKHLIDKGIKTFGFIGDINYAKSNHERYEGFLGALDDHNLALDHTLTLTGSIGEDTYKEEIELFLDTLSSIPQAFVCASDYVACLLISSLRKRNIRVPHDILVTGFDDNIESPIAENITTVHVYNQNIGMRLAMQILYRIKYPNMPYELSYIETKVIYRNSSDD</sequence>